<dbReference type="PATRIC" id="fig|448.7.peg.1949"/>
<proteinExistence type="predicted"/>
<dbReference type="Gene3D" id="1.20.910.10">
    <property type="entry name" value="Heme oxygenase-like"/>
    <property type="match status" value="1"/>
</dbReference>
<protein>
    <recommendedName>
        <fullName evidence="3">Thiaminase-2/PQQC domain-containing protein</fullName>
    </recommendedName>
</protein>
<dbReference type="InterPro" id="IPR016084">
    <property type="entry name" value="Haem_Oase-like_multi-hlx"/>
</dbReference>
<comment type="caution">
    <text evidence="1">The sequence shown here is derived from an EMBL/GenBank/DDBJ whole genome shotgun (WGS) entry which is preliminary data.</text>
</comment>
<evidence type="ECO:0008006" key="3">
    <source>
        <dbReference type="Google" id="ProtNLM"/>
    </source>
</evidence>
<organism evidence="1 2">
    <name type="scientific">Legionella erythra</name>
    <dbReference type="NCBI Taxonomy" id="448"/>
    <lineage>
        <taxon>Bacteria</taxon>
        <taxon>Pseudomonadati</taxon>
        <taxon>Pseudomonadota</taxon>
        <taxon>Gammaproteobacteria</taxon>
        <taxon>Legionellales</taxon>
        <taxon>Legionellaceae</taxon>
        <taxon>Legionella</taxon>
    </lineage>
</organism>
<evidence type="ECO:0000313" key="1">
    <source>
        <dbReference type="EMBL" id="KTC96069.1"/>
    </source>
</evidence>
<evidence type="ECO:0000313" key="2">
    <source>
        <dbReference type="Proteomes" id="UP000054773"/>
    </source>
</evidence>
<dbReference type="RefSeq" id="WP_058527006.1">
    <property type="nucleotide sequence ID" value="NZ_CAAAHY010000007.1"/>
</dbReference>
<dbReference type="SUPFAM" id="SSF48613">
    <property type="entry name" value="Heme oxygenase-like"/>
    <property type="match status" value="1"/>
</dbReference>
<reference evidence="1 2" key="1">
    <citation type="submission" date="2015-11" db="EMBL/GenBank/DDBJ databases">
        <title>Genomic analysis of 38 Legionella species identifies large and diverse effector repertoires.</title>
        <authorList>
            <person name="Burstein D."/>
            <person name="Amaro F."/>
            <person name="Zusman T."/>
            <person name="Lifshitz Z."/>
            <person name="Cohen O."/>
            <person name="Gilbert J.A."/>
            <person name="Pupko T."/>
            <person name="Shuman H.A."/>
            <person name="Segal G."/>
        </authorList>
    </citation>
    <scope>NUCLEOTIDE SEQUENCE [LARGE SCALE GENOMIC DNA]</scope>
    <source>
        <strain evidence="1 2">SE-32A-C8</strain>
    </source>
</reference>
<sequence>MPNNNSTAIPASLQAFLAHSDSMYRASLDTIPLFDADQTQHWTRQQKQYFAATFYHLRGHFINFMWYMANFSSNEHIKLAILNNIHEEIGTGTRFSHEMLYDRFATECQVNIHEEMLSETFYLPFAREFNKKHLQWLTSHSEEERIAAFAAYERLDNLDYPLLVNLAKSLQISQQGMAFFNVHVHVTHFDSVLDLLLPLWEAEQHKVKAAFEFIYTHQRQMWSNLSHTIFSLAHSEAIGV</sequence>
<dbReference type="AlphaFoldDB" id="A0A0W0TLK9"/>
<dbReference type="EMBL" id="LNYA01000030">
    <property type="protein sequence ID" value="KTC96069.1"/>
    <property type="molecule type" value="Genomic_DNA"/>
</dbReference>
<name>A0A0W0TLK9_LEGER</name>
<dbReference type="SMART" id="SM01236">
    <property type="entry name" value="Haem_oxygenase_2"/>
    <property type="match status" value="1"/>
</dbReference>
<dbReference type="Proteomes" id="UP000054773">
    <property type="component" value="Unassembled WGS sequence"/>
</dbReference>
<dbReference type="OrthoDB" id="581743at2"/>
<gene>
    <name evidence="1" type="ORF">Lery_1861</name>
</gene>
<dbReference type="Pfam" id="PF14518">
    <property type="entry name" value="Haem_oxygenas_2"/>
    <property type="match status" value="1"/>
</dbReference>
<accession>A0A0W0TLK9</accession>
<keyword evidence="2" id="KW-1185">Reference proteome</keyword>